<dbReference type="Proteomes" id="UP000225361">
    <property type="component" value="Segment"/>
</dbReference>
<evidence type="ECO:0000313" key="8">
    <source>
        <dbReference type="EMBL" id="QBQ75610.1"/>
    </source>
</evidence>
<dbReference type="Proteomes" id="UP000304735">
    <property type="component" value="Segment"/>
</dbReference>
<evidence type="ECO:0000313" key="12">
    <source>
        <dbReference type="Proteomes" id="UP000224173"/>
    </source>
</evidence>
<evidence type="ECO:0000313" key="4">
    <source>
        <dbReference type="EMBL" id="AOO11090.1"/>
    </source>
</evidence>
<dbReference type="Proteomes" id="UP000222384">
    <property type="component" value="Genome"/>
</dbReference>
<evidence type="ECO:0000313" key="13">
    <source>
        <dbReference type="Proteomes" id="UP000226351"/>
    </source>
</evidence>
<dbReference type="Proteomes" id="UP000299832">
    <property type="component" value="Genome"/>
</dbReference>
<dbReference type="EMBL" id="MK493324">
    <property type="protein sequence ID" value="QBQ75610.1"/>
    <property type="molecule type" value="Genomic_DNA"/>
</dbReference>
<proteinExistence type="predicted"/>
<gene>
    <name evidence="6" type="ORF">RW010115_060</name>
    <name evidence="1" type="ORF">RW01021201_059</name>
    <name evidence="7" type="ORF">RW030617_059</name>
    <name evidence="2" type="ORF">RW060613_060</name>
    <name evidence="3" type="ORF">RW080711_060</name>
    <name evidence="8" type="ORF">RW220214_060</name>
    <name evidence="4" type="ORF">RW220300_059</name>
    <name evidence="5" type="ORF">RW251112_060</name>
    <name evidence="9" type="ORF">RW620316_060</name>
</gene>
<evidence type="ECO:0000313" key="2">
    <source>
        <dbReference type="EMBL" id="AOO10648.1"/>
    </source>
</evidence>
<evidence type="ECO:0000313" key="1">
    <source>
        <dbReference type="EMBL" id="AOO10207.1"/>
    </source>
</evidence>
<evidence type="ECO:0000313" key="7">
    <source>
        <dbReference type="EMBL" id="QBQ75387.1"/>
    </source>
</evidence>
<organism evidence="2 12">
    <name type="scientific">Synechococcus phage S-RIM8</name>
    <dbReference type="NCBI Taxonomy" id="756278"/>
    <lineage>
        <taxon>Viruses</taxon>
        <taxon>Duplodnaviria</taxon>
        <taxon>Heunggongvirae</taxon>
        <taxon>Uroviricota</taxon>
        <taxon>Caudoviricetes</taxon>
        <taxon>Pantevenvirales</taxon>
        <taxon>Kyanoviridae</taxon>
        <taxon>Neptunevirus</taxon>
        <taxon>Neptunevirus srim18</taxon>
    </lineage>
</organism>
<dbReference type="Proteomes" id="UP000226351">
    <property type="component" value="Segment"/>
</dbReference>
<dbReference type="Proteomes" id="UP000224173">
    <property type="component" value="Segment"/>
</dbReference>
<dbReference type="Pfam" id="PF24272">
    <property type="entry name" value="DUF7468"/>
    <property type="match status" value="1"/>
</dbReference>
<evidence type="ECO:0000313" key="14">
    <source>
        <dbReference type="Proteomes" id="UP000299832"/>
    </source>
</evidence>
<evidence type="ECO:0000313" key="15">
    <source>
        <dbReference type="Proteomes" id="UP000301260"/>
    </source>
</evidence>
<evidence type="ECO:0000313" key="6">
    <source>
        <dbReference type="EMBL" id="QBQ75167.1"/>
    </source>
</evidence>
<dbReference type="InterPro" id="IPR055891">
    <property type="entry name" value="DUF7468"/>
</dbReference>
<dbReference type="Proteomes" id="UP000301260">
    <property type="component" value="Segment"/>
</dbReference>
<name>A0A1D7SAK7_9CAUD</name>
<dbReference type="EMBL" id="MK493325">
    <property type="protein sequence ID" value="QBQ75830.1"/>
    <property type="molecule type" value="Genomic_DNA"/>
</dbReference>
<dbReference type="EMBL" id="MK493323">
    <property type="protein sequence ID" value="QBQ75387.1"/>
    <property type="molecule type" value="Genomic_DNA"/>
</dbReference>
<dbReference type="EMBL" id="KX349285">
    <property type="protein sequence ID" value="AOO10207.1"/>
    <property type="molecule type" value="Genomic_DNA"/>
</dbReference>
<protein>
    <submittedName>
        <fullName evidence="2">Uncharacterized protein</fullName>
    </submittedName>
</protein>
<sequence length="96" mass="10920">MKDLTHEEMLETAQQREVANEHPEIAEVDWIDDTFRVEQKKWGTWETFGKDGKGLITGLDRDTTVSVTRSYLKQKQDGTLNDNARVVNDGKVGGKL</sequence>
<dbReference type="EMBL" id="MK493322">
    <property type="protein sequence ID" value="QBQ75167.1"/>
    <property type="molecule type" value="Genomic_DNA"/>
</dbReference>
<evidence type="ECO:0000313" key="10">
    <source>
        <dbReference type="Proteomes" id="UP000222384"/>
    </source>
</evidence>
<keyword evidence="13" id="KW-1185">Reference proteome</keyword>
<dbReference type="Proteomes" id="UP000301580">
    <property type="component" value="Segment"/>
</dbReference>
<reference evidence="10 11" key="1">
    <citation type="journal article" date="2016" name="Environ. Microbiol.">
        <title>Genomic diversification of marine cyanophages into stable ecotypes.</title>
        <authorList>
            <person name="Marston M.F."/>
            <person name="Martiny J.B."/>
        </authorList>
    </citation>
    <scope>NUCLEOTIDE SEQUENCE [LARGE SCALE GENOMIC DNA]</scope>
    <source>
        <strain evidence="1">RW_01_0212_WH8101</strain>
        <strain evidence="2">RW_06_0613</strain>
        <strain evidence="3">RW_08_0711</strain>
        <strain evidence="4">RW_22_0300</strain>
        <strain evidence="5">RW_25_1112</strain>
    </source>
</reference>
<dbReference type="Proteomes" id="UP000223306">
    <property type="component" value="Segment"/>
</dbReference>
<dbReference type="EMBL" id="KX349287">
    <property type="protein sequence ID" value="AOO10648.1"/>
    <property type="molecule type" value="Genomic_DNA"/>
</dbReference>
<evidence type="ECO:0000313" key="5">
    <source>
        <dbReference type="EMBL" id="AOO11315.1"/>
    </source>
</evidence>
<accession>A0A1D7SAK7</accession>
<evidence type="ECO:0000313" key="9">
    <source>
        <dbReference type="EMBL" id="QBQ75830.1"/>
    </source>
</evidence>
<evidence type="ECO:0000313" key="11">
    <source>
        <dbReference type="Proteomes" id="UP000223306"/>
    </source>
</evidence>
<reference evidence="14 15" key="2">
    <citation type="submission" date="2019-02" db="EMBL/GenBank/DDBJ databases">
        <title>Diversity in Cyanophage Genomes from Southern New England Coastal Waters.</title>
        <authorList>
            <person name="Marston M.F."/>
        </authorList>
    </citation>
    <scope>NUCLEOTIDE SEQUENCE [LARGE SCALE GENOMIC DNA]</scope>
    <source>
        <strain evidence="6">RW_01_0115_WH8101</strain>
        <strain evidence="7">RW_03_0617</strain>
        <strain evidence="8">RW_22_0214</strain>
        <strain evidence="9">RW_62_0316</strain>
    </source>
</reference>
<evidence type="ECO:0000313" key="3">
    <source>
        <dbReference type="EMBL" id="AOO10869.1"/>
    </source>
</evidence>
<dbReference type="EMBL" id="KX349289">
    <property type="protein sequence ID" value="AOO11090.1"/>
    <property type="molecule type" value="Genomic_DNA"/>
</dbReference>
<dbReference type="EMBL" id="KX349288">
    <property type="protein sequence ID" value="AOO10869.1"/>
    <property type="molecule type" value="Genomic_DNA"/>
</dbReference>
<dbReference type="EMBL" id="KX349290">
    <property type="protein sequence ID" value="AOO11315.1"/>
    <property type="molecule type" value="Genomic_DNA"/>
</dbReference>